<dbReference type="Gene3D" id="3.80.10.10">
    <property type="entry name" value="Ribonuclease Inhibitor"/>
    <property type="match status" value="1"/>
</dbReference>
<dbReference type="PANTHER" id="PTHR46984">
    <property type="entry name" value="LEUCINE-RICH REPEAT-CONTAINING PROTEIN 71"/>
    <property type="match status" value="1"/>
</dbReference>
<feature type="region of interest" description="Disordered" evidence="1">
    <location>
        <begin position="280"/>
        <end position="403"/>
    </location>
</feature>
<dbReference type="EMBL" id="CATNWA010017087">
    <property type="protein sequence ID" value="CAI9597844.1"/>
    <property type="molecule type" value="Genomic_DNA"/>
</dbReference>
<evidence type="ECO:0008006" key="4">
    <source>
        <dbReference type="Google" id="ProtNLM"/>
    </source>
</evidence>
<accession>A0ABN9FMI4</accession>
<sequence>GVGPQDKTSLSTDDYQCTGNLEQDFTELCSRLGYTEFPRVLNRPRLPSTPTSEKTTFDDTDLTLDKDSQIAHITDRFSYFKPSIQIEVDKEDGKSVREISIRGWKIDDKMMGIFSKCLPALTNLHKISLWNVGLTDATFSSFLTILQCCPSIRVFALEGNPLPQQSYYKLISDDIVLSHIFLRTNKINEEGARLISQALRNLKMTNKNLASLVLSYNHITDEGARHIAQALRFNRSLLSLNLSSNQISDDGALALAEVLGLFSLTHAEIVQRRRLLLEKEAQEQPRSPTISRHADSKSERPPSHHSNSAIEKGDKAQAQKTKQSIAKKKEKETLKKEEKSTNNMTSGTSNAAAQAGGTTKKDDLKTAKKQIANPDQKNIRGESVKSATRRAPPPEQELAEPMEVTNPLLEQAEFRDGKVLLPGNKVLISLNISRNKISELGLKGFLTAMETQMAETKPIPGTRSHTGLLRLAVGNNNFPADCPTLMKLQEILLPRDPILKSCKSAEEEQPM</sequence>
<evidence type="ECO:0000313" key="3">
    <source>
        <dbReference type="Proteomes" id="UP001162483"/>
    </source>
</evidence>
<dbReference type="PANTHER" id="PTHR46984:SF1">
    <property type="entry name" value="LEUCINE-RICH REPEAT-CONTAINING PROTEIN 71"/>
    <property type="match status" value="1"/>
</dbReference>
<reference evidence="2" key="1">
    <citation type="submission" date="2023-05" db="EMBL/GenBank/DDBJ databases">
        <authorList>
            <person name="Stuckert A."/>
        </authorList>
    </citation>
    <scope>NUCLEOTIDE SEQUENCE</scope>
</reference>
<comment type="caution">
    <text evidence="2">The sequence shown here is derived from an EMBL/GenBank/DDBJ whole genome shotgun (WGS) entry which is preliminary data.</text>
</comment>
<proteinExistence type="predicted"/>
<dbReference type="Proteomes" id="UP001162483">
    <property type="component" value="Unassembled WGS sequence"/>
</dbReference>
<feature type="compositionally biased region" description="Basic and acidic residues" evidence="1">
    <location>
        <begin position="292"/>
        <end position="302"/>
    </location>
</feature>
<gene>
    <name evidence="2" type="ORF">SPARVUS_LOCUS12306570</name>
</gene>
<feature type="compositionally biased region" description="Basic and acidic residues" evidence="1">
    <location>
        <begin position="327"/>
        <end position="340"/>
    </location>
</feature>
<evidence type="ECO:0000256" key="1">
    <source>
        <dbReference type="SAM" id="MobiDB-lite"/>
    </source>
</evidence>
<dbReference type="InterPro" id="IPR001611">
    <property type="entry name" value="Leu-rich_rpt"/>
</dbReference>
<dbReference type="SMART" id="SM00368">
    <property type="entry name" value="LRR_RI"/>
    <property type="match status" value="4"/>
</dbReference>
<name>A0ABN9FMI4_9NEOB</name>
<feature type="compositionally biased region" description="Polar residues" evidence="1">
    <location>
        <begin position="341"/>
        <end position="352"/>
    </location>
</feature>
<dbReference type="InterPro" id="IPR053040">
    <property type="entry name" value="LRR-containing_protein_71"/>
</dbReference>
<evidence type="ECO:0000313" key="2">
    <source>
        <dbReference type="EMBL" id="CAI9597844.1"/>
    </source>
</evidence>
<dbReference type="InterPro" id="IPR032675">
    <property type="entry name" value="LRR_dom_sf"/>
</dbReference>
<organism evidence="2 3">
    <name type="scientific">Staurois parvus</name>
    <dbReference type="NCBI Taxonomy" id="386267"/>
    <lineage>
        <taxon>Eukaryota</taxon>
        <taxon>Metazoa</taxon>
        <taxon>Chordata</taxon>
        <taxon>Craniata</taxon>
        <taxon>Vertebrata</taxon>
        <taxon>Euteleostomi</taxon>
        <taxon>Amphibia</taxon>
        <taxon>Batrachia</taxon>
        <taxon>Anura</taxon>
        <taxon>Neobatrachia</taxon>
        <taxon>Ranoidea</taxon>
        <taxon>Ranidae</taxon>
        <taxon>Staurois</taxon>
    </lineage>
</organism>
<dbReference type="SUPFAM" id="SSF52047">
    <property type="entry name" value="RNI-like"/>
    <property type="match status" value="1"/>
</dbReference>
<dbReference type="Pfam" id="PF13516">
    <property type="entry name" value="LRR_6"/>
    <property type="match status" value="2"/>
</dbReference>
<keyword evidence="3" id="KW-1185">Reference proteome</keyword>
<protein>
    <recommendedName>
        <fullName evidence="4">Leucine rich repeat containing 71</fullName>
    </recommendedName>
</protein>
<feature type="non-terminal residue" evidence="2">
    <location>
        <position position="1"/>
    </location>
</feature>